<evidence type="ECO:0000256" key="1">
    <source>
        <dbReference type="SAM" id="MobiDB-lite"/>
    </source>
</evidence>
<feature type="compositionally biased region" description="Low complexity" evidence="1">
    <location>
        <begin position="14"/>
        <end position="33"/>
    </location>
</feature>
<reference evidence="2" key="1">
    <citation type="journal article" date="2015" name="Nature">
        <title>Complex archaea that bridge the gap between prokaryotes and eukaryotes.</title>
        <authorList>
            <person name="Spang A."/>
            <person name="Saw J.H."/>
            <person name="Jorgensen S.L."/>
            <person name="Zaremba-Niedzwiedzka K."/>
            <person name="Martijn J."/>
            <person name="Lind A.E."/>
            <person name="van Eijk R."/>
            <person name="Schleper C."/>
            <person name="Guy L."/>
            <person name="Ettema T.J."/>
        </authorList>
    </citation>
    <scope>NUCLEOTIDE SEQUENCE</scope>
</reference>
<dbReference type="EMBL" id="LAZR01056687">
    <property type="protein sequence ID" value="KKK73659.1"/>
    <property type="molecule type" value="Genomic_DNA"/>
</dbReference>
<dbReference type="AlphaFoldDB" id="A0A0F9A4Z9"/>
<organism evidence="2">
    <name type="scientific">marine sediment metagenome</name>
    <dbReference type="NCBI Taxonomy" id="412755"/>
    <lineage>
        <taxon>unclassified sequences</taxon>
        <taxon>metagenomes</taxon>
        <taxon>ecological metagenomes</taxon>
    </lineage>
</organism>
<name>A0A0F9A4Z9_9ZZZZ</name>
<gene>
    <name evidence="2" type="ORF">LCGC14_2891620</name>
</gene>
<feature type="region of interest" description="Disordered" evidence="1">
    <location>
        <begin position="14"/>
        <end position="70"/>
    </location>
</feature>
<accession>A0A0F9A4Z9</accession>
<feature type="compositionally biased region" description="Basic and acidic residues" evidence="1">
    <location>
        <begin position="52"/>
        <end position="64"/>
    </location>
</feature>
<protein>
    <submittedName>
        <fullName evidence="2">Uncharacterized protein</fullName>
    </submittedName>
</protein>
<comment type="caution">
    <text evidence="2">The sequence shown here is derived from an EMBL/GenBank/DDBJ whole genome shotgun (WGS) entry which is preliminary data.</text>
</comment>
<sequence>MPAAYLMFRELRGQQTQTTAVQTTQRSQTVVDTAKAQASPGGGVAQSSRGIQENESRDRRRQELAQHGQLTGDWRPYQKYRLTEALNMDGTLDAIAKAGWGR</sequence>
<evidence type="ECO:0000313" key="2">
    <source>
        <dbReference type="EMBL" id="KKK73659.1"/>
    </source>
</evidence>
<proteinExistence type="predicted"/>